<accession>A0A242A3W4</accession>
<name>A0A242A3W4_9ENTE</name>
<dbReference type="OrthoDB" id="2303045at2"/>
<dbReference type="STRING" id="1834191.A5886_000717"/>
<sequence>MQIIYPSLIEEAYYHSKKFNPAITKEEIYRHFYEAGLIQENGEPTEAALSEGYVKDYTEDWDLDFAAFLTIYPVFKQFDPKHFKKIDHFWEMDLTLQERILDQWEHEVFTEEEAIDLMAFFEDRLSSEAS</sequence>
<protein>
    <submittedName>
        <fullName evidence="1">Uncharacterized protein</fullName>
    </submittedName>
</protein>
<evidence type="ECO:0000313" key="1">
    <source>
        <dbReference type="EMBL" id="OTN75642.1"/>
    </source>
</evidence>
<reference evidence="1 2" key="1">
    <citation type="submission" date="2017-05" db="EMBL/GenBank/DDBJ databases">
        <title>The Genome Sequence of Enterococcus sp. 8G7_MSG3316.</title>
        <authorList>
            <consortium name="The Broad Institute Genomics Platform"/>
            <consortium name="The Broad Institute Genomic Center for Infectious Diseases"/>
            <person name="Earl A."/>
            <person name="Manson A."/>
            <person name="Schwartman J."/>
            <person name="Gilmore M."/>
            <person name="Abouelleil A."/>
            <person name="Cao P."/>
            <person name="Chapman S."/>
            <person name="Cusick C."/>
            <person name="Shea T."/>
            <person name="Young S."/>
            <person name="Neafsey D."/>
            <person name="Nusbaum C."/>
            <person name="Birren B."/>
        </authorList>
    </citation>
    <scope>NUCLEOTIDE SEQUENCE [LARGE SCALE GENOMIC DNA]</scope>
    <source>
        <strain evidence="1 2">8G7_MSG3316</strain>
    </source>
</reference>
<keyword evidence="2" id="KW-1185">Reference proteome</keyword>
<evidence type="ECO:0000313" key="2">
    <source>
        <dbReference type="Proteomes" id="UP000195043"/>
    </source>
</evidence>
<dbReference type="AlphaFoldDB" id="A0A242A3W4"/>
<dbReference type="RefSeq" id="WP_086273677.1">
    <property type="nucleotide sequence ID" value="NZ_NGKU01000001.1"/>
</dbReference>
<comment type="caution">
    <text evidence="1">The sequence shown here is derived from an EMBL/GenBank/DDBJ whole genome shotgun (WGS) entry which is preliminary data.</text>
</comment>
<gene>
    <name evidence="1" type="ORF">A5886_000717</name>
</gene>
<dbReference type="EMBL" id="NGKU01000001">
    <property type="protein sequence ID" value="OTN75642.1"/>
    <property type="molecule type" value="Genomic_DNA"/>
</dbReference>
<proteinExistence type="predicted"/>
<organism evidence="1 2">
    <name type="scientific">Candidatus Enterococcus testudinis</name>
    <dbReference type="NCBI Taxonomy" id="1834191"/>
    <lineage>
        <taxon>Bacteria</taxon>
        <taxon>Bacillati</taxon>
        <taxon>Bacillota</taxon>
        <taxon>Bacilli</taxon>
        <taxon>Lactobacillales</taxon>
        <taxon>Enterococcaceae</taxon>
        <taxon>Enterococcus</taxon>
    </lineage>
</organism>
<dbReference type="Proteomes" id="UP000195043">
    <property type="component" value="Unassembled WGS sequence"/>
</dbReference>